<dbReference type="InterPro" id="IPR001245">
    <property type="entry name" value="Ser-Thr/Tyr_kinase_cat_dom"/>
</dbReference>
<dbReference type="EMBL" id="JAIZAY010000004">
    <property type="protein sequence ID" value="KAJ8042701.1"/>
    <property type="molecule type" value="Genomic_DNA"/>
</dbReference>
<dbReference type="Gene3D" id="1.10.510.10">
    <property type="entry name" value="Transferase(Phosphotransferase) domain 1"/>
    <property type="match status" value="1"/>
</dbReference>
<feature type="domain" description="Protein kinase" evidence="3">
    <location>
        <begin position="77"/>
        <end position="356"/>
    </location>
</feature>
<name>A0A9Q1CCA5_HOLLE</name>
<dbReference type="GO" id="GO:0004672">
    <property type="term" value="F:protein kinase activity"/>
    <property type="evidence" value="ECO:0007669"/>
    <property type="project" value="InterPro"/>
</dbReference>
<dbReference type="SUPFAM" id="SSF56112">
    <property type="entry name" value="Protein kinase-like (PK-like)"/>
    <property type="match status" value="1"/>
</dbReference>
<keyword evidence="5" id="KW-1185">Reference proteome</keyword>
<accession>A0A9Q1CCA5</accession>
<organism evidence="4 5">
    <name type="scientific">Holothuria leucospilota</name>
    <name type="common">Black long sea cucumber</name>
    <name type="synonym">Mertensiothuria leucospilota</name>
    <dbReference type="NCBI Taxonomy" id="206669"/>
    <lineage>
        <taxon>Eukaryota</taxon>
        <taxon>Metazoa</taxon>
        <taxon>Echinodermata</taxon>
        <taxon>Eleutherozoa</taxon>
        <taxon>Echinozoa</taxon>
        <taxon>Holothuroidea</taxon>
        <taxon>Aspidochirotacea</taxon>
        <taxon>Aspidochirotida</taxon>
        <taxon>Holothuriidae</taxon>
        <taxon>Holothuria</taxon>
    </lineage>
</organism>
<dbReference type="InterPro" id="IPR050198">
    <property type="entry name" value="Non-receptor_tyrosine_kinases"/>
</dbReference>
<protein>
    <submittedName>
        <fullName evidence="4">Tyrosine-protein kinase BTK</fullName>
    </submittedName>
</protein>
<dbReference type="InterPro" id="IPR011009">
    <property type="entry name" value="Kinase-like_dom_sf"/>
</dbReference>
<dbReference type="Proteomes" id="UP001152320">
    <property type="component" value="Chromosome 4"/>
</dbReference>
<keyword evidence="2" id="KW-0067">ATP-binding</keyword>
<reference evidence="4" key="1">
    <citation type="submission" date="2021-10" db="EMBL/GenBank/DDBJ databases">
        <title>Tropical sea cucumber genome reveals ecological adaptation and Cuvierian tubules defense mechanism.</title>
        <authorList>
            <person name="Chen T."/>
        </authorList>
    </citation>
    <scope>NUCLEOTIDE SEQUENCE</scope>
    <source>
        <strain evidence="4">Nanhai2018</strain>
        <tissue evidence="4">Muscle</tissue>
    </source>
</reference>
<dbReference type="InterPro" id="IPR000719">
    <property type="entry name" value="Prot_kinase_dom"/>
</dbReference>
<dbReference type="Pfam" id="PF07714">
    <property type="entry name" value="PK_Tyr_Ser-Thr"/>
    <property type="match status" value="1"/>
</dbReference>
<gene>
    <name evidence="4" type="ORF">HOLleu_09524</name>
</gene>
<keyword evidence="4" id="KW-0808">Transferase</keyword>
<dbReference type="PROSITE" id="PS50011">
    <property type="entry name" value="PROTEIN_KINASE_DOM"/>
    <property type="match status" value="1"/>
</dbReference>
<sequence>MTLEISSPAASTLRGPVHSSEGFIYYSRRLPLEAATVAYESSISDPNYSLVPEYQGDYYSKVQDKTSKNRNFKAKDMCLIINIKLGPVYNIWMGTIALDNDTNKSVVISTATDQILQSQEIHWDEYVKRVLDLPSNKNLVSVVGICIDTVNLYLLHEHVACETLDKRIQSTKILEDWKTNLMTPSEVLSYVKGILEGLELVHSYGFLHPGLTTKKILVTDQGECKLYDFCLSKDAVAKVAIAHTQMLNNLNHFAPETLLRNTYTQACDVWSIGVVIWEICSGGSHPFPATEESITRLKQLPLPPDKWPDEYQALKNRRVFDCWEEEVSLRPSLNQLRLSFSKISDSLEHYDGQPTVGASLEHVEDFSDVNILRTPMS</sequence>
<keyword evidence="4" id="KW-0418">Kinase</keyword>
<proteinExistence type="predicted"/>
<dbReference type="PANTHER" id="PTHR24418">
    <property type="entry name" value="TYROSINE-PROTEIN KINASE"/>
    <property type="match status" value="1"/>
</dbReference>
<evidence type="ECO:0000256" key="2">
    <source>
        <dbReference type="ARBA" id="ARBA00022840"/>
    </source>
</evidence>
<dbReference type="AlphaFoldDB" id="A0A9Q1CCA5"/>
<evidence type="ECO:0000256" key="1">
    <source>
        <dbReference type="ARBA" id="ARBA00022741"/>
    </source>
</evidence>
<evidence type="ECO:0000259" key="3">
    <source>
        <dbReference type="PROSITE" id="PS50011"/>
    </source>
</evidence>
<comment type="caution">
    <text evidence="4">The sequence shown here is derived from an EMBL/GenBank/DDBJ whole genome shotgun (WGS) entry which is preliminary data.</text>
</comment>
<dbReference type="OrthoDB" id="5979581at2759"/>
<evidence type="ECO:0000313" key="4">
    <source>
        <dbReference type="EMBL" id="KAJ8042701.1"/>
    </source>
</evidence>
<evidence type="ECO:0000313" key="5">
    <source>
        <dbReference type="Proteomes" id="UP001152320"/>
    </source>
</evidence>
<dbReference type="GO" id="GO:0005524">
    <property type="term" value="F:ATP binding"/>
    <property type="evidence" value="ECO:0007669"/>
    <property type="project" value="UniProtKB-KW"/>
</dbReference>
<keyword evidence="1" id="KW-0547">Nucleotide-binding</keyword>